<name>A0A9D5ASA2_PEA</name>
<proteinExistence type="predicted"/>
<keyword evidence="3" id="KW-1185">Reference proteome</keyword>
<dbReference type="EMBL" id="JAMSHJ010000004">
    <property type="protein sequence ID" value="KAI5419843.1"/>
    <property type="molecule type" value="Genomic_DNA"/>
</dbReference>
<evidence type="ECO:0000256" key="1">
    <source>
        <dbReference type="SAM" id="MobiDB-lite"/>
    </source>
</evidence>
<dbReference type="AlphaFoldDB" id="A0A9D5ASA2"/>
<dbReference type="Proteomes" id="UP001058974">
    <property type="component" value="Chromosome 4"/>
</dbReference>
<protein>
    <submittedName>
        <fullName evidence="2">Uncharacterized protein</fullName>
    </submittedName>
</protein>
<evidence type="ECO:0000313" key="2">
    <source>
        <dbReference type="EMBL" id="KAI5419843.1"/>
    </source>
</evidence>
<organism evidence="2 3">
    <name type="scientific">Pisum sativum</name>
    <name type="common">Garden pea</name>
    <name type="synonym">Lathyrus oleraceus</name>
    <dbReference type="NCBI Taxonomy" id="3888"/>
    <lineage>
        <taxon>Eukaryota</taxon>
        <taxon>Viridiplantae</taxon>
        <taxon>Streptophyta</taxon>
        <taxon>Embryophyta</taxon>
        <taxon>Tracheophyta</taxon>
        <taxon>Spermatophyta</taxon>
        <taxon>Magnoliopsida</taxon>
        <taxon>eudicotyledons</taxon>
        <taxon>Gunneridae</taxon>
        <taxon>Pentapetalae</taxon>
        <taxon>rosids</taxon>
        <taxon>fabids</taxon>
        <taxon>Fabales</taxon>
        <taxon>Fabaceae</taxon>
        <taxon>Papilionoideae</taxon>
        <taxon>50 kb inversion clade</taxon>
        <taxon>NPAAA clade</taxon>
        <taxon>Hologalegina</taxon>
        <taxon>IRL clade</taxon>
        <taxon>Fabeae</taxon>
        <taxon>Lathyrus</taxon>
    </lineage>
</organism>
<feature type="compositionally biased region" description="Acidic residues" evidence="1">
    <location>
        <begin position="37"/>
        <end position="52"/>
    </location>
</feature>
<reference evidence="2 3" key="1">
    <citation type="journal article" date="2022" name="Nat. Genet.">
        <title>Improved pea reference genome and pan-genome highlight genomic features and evolutionary characteristics.</title>
        <authorList>
            <person name="Yang T."/>
            <person name="Liu R."/>
            <person name="Luo Y."/>
            <person name="Hu S."/>
            <person name="Wang D."/>
            <person name="Wang C."/>
            <person name="Pandey M.K."/>
            <person name="Ge S."/>
            <person name="Xu Q."/>
            <person name="Li N."/>
            <person name="Li G."/>
            <person name="Huang Y."/>
            <person name="Saxena R.K."/>
            <person name="Ji Y."/>
            <person name="Li M."/>
            <person name="Yan X."/>
            <person name="He Y."/>
            <person name="Liu Y."/>
            <person name="Wang X."/>
            <person name="Xiang C."/>
            <person name="Varshney R.K."/>
            <person name="Ding H."/>
            <person name="Gao S."/>
            <person name="Zong X."/>
        </authorList>
    </citation>
    <scope>NUCLEOTIDE SEQUENCE [LARGE SCALE GENOMIC DNA]</scope>
    <source>
        <strain evidence="2 3">cv. Zhongwan 6</strain>
    </source>
</reference>
<feature type="region of interest" description="Disordered" evidence="1">
    <location>
        <begin position="145"/>
        <end position="167"/>
    </location>
</feature>
<gene>
    <name evidence="2" type="ORF">KIW84_043847</name>
</gene>
<sequence>MHAVQEAEGRKIEVDGKKRCRSLVDAPSHISISSDSDSSDEESYGDNSSDEDLPIRLRSDRSNTCGNVDHFLIGTKFAVLRVTCGKGLQVRNSEIHNGFGKPSMKCMLRPKEKPLWVHQRRFCKFLERTTQLRIHERVIDALDSPNLDIRTNPSDNDEDPKKEEEYSSEKVFSFGHKVKRNVMEIEMIDCENGDRYYREVHCAKRKDNMVKLEKYIGKGWYEYAKKKKLHRGDTLGFTIHSSPYHLWVYIIKRGRYGACV</sequence>
<dbReference type="Gramene" id="Psat4g128680.1">
    <property type="protein sequence ID" value="Psat4g128680.1.cds"/>
    <property type="gene ID" value="Psat4g128680"/>
</dbReference>
<accession>A0A9D5ASA2</accession>
<dbReference type="Gramene" id="Psat04G0384700-T1">
    <property type="protein sequence ID" value="KAI5419843.1"/>
    <property type="gene ID" value="KIW84_043847"/>
</dbReference>
<evidence type="ECO:0000313" key="3">
    <source>
        <dbReference type="Proteomes" id="UP001058974"/>
    </source>
</evidence>
<feature type="region of interest" description="Disordered" evidence="1">
    <location>
        <begin position="25"/>
        <end position="55"/>
    </location>
</feature>
<comment type="caution">
    <text evidence="2">The sequence shown here is derived from an EMBL/GenBank/DDBJ whole genome shotgun (WGS) entry which is preliminary data.</text>
</comment>